<feature type="transmembrane region" description="Helical" evidence="1">
    <location>
        <begin position="21"/>
        <end position="42"/>
    </location>
</feature>
<dbReference type="EMBL" id="PJCH01000005">
    <property type="protein sequence ID" value="PQA87888.1"/>
    <property type="molecule type" value="Genomic_DNA"/>
</dbReference>
<evidence type="ECO:0000256" key="1">
    <source>
        <dbReference type="SAM" id="Phobius"/>
    </source>
</evidence>
<evidence type="ECO:0000313" key="4">
    <source>
        <dbReference type="Proteomes" id="UP000239504"/>
    </source>
</evidence>
<evidence type="ECO:0000313" key="3">
    <source>
        <dbReference type="EMBL" id="PQA87888.1"/>
    </source>
</evidence>
<dbReference type="Pfam" id="PF07811">
    <property type="entry name" value="TadE"/>
    <property type="match status" value="1"/>
</dbReference>
<evidence type="ECO:0000259" key="2">
    <source>
        <dbReference type="Pfam" id="PF07811"/>
    </source>
</evidence>
<keyword evidence="1" id="KW-0472">Membrane</keyword>
<proteinExistence type="predicted"/>
<dbReference type="AlphaFoldDB" id="A0A2S7K609"/>
<dbReference type="Proteomes" id="UP000239504">
    <property type="component" value="Unassembled WGS sequence"/>
</dbReference>
<reference evidence="3 4" key="1">
    <citation type="submission" date="2017-12" db="EMBL/GenBank/DDBJ databases">
        <authorList>
            <person name="Hurst M.R.H."/>
        </authorList>
    </citation>
    <scope>NUCLEOTIDE SEQUENCE [LARGE SCALE GENOMIC DNA]</scope>
    <source>
        <strain evidence="3 4">SY-3-19</strain>
    </source>
</reference>
<gene>
    <name evidence="3" type="ORF">CW354_05935</name>
</gene>
<organism evidence="3 4">
    <name type="scientific">Hyphococcus luteus</name>
    <dbReference type="NCBI Taxonomy" id="2058213"/>
    <lineage>
        <taxon>Bacteria</taxon>
        <taxon>Pseudomonadati</taxon>
        <taxon>Pseudomonadota</taxon>
        <taxon>Alphaproteobacteria</taxon>
        <taxon>Parvularculales</taxon>
        <taxon>Parvularculaceae</taxon>
        <taxon>Hyphococcus</taxon>
    </lineage>
</organism>
<keyword evidence="1" id="KW-1133">Transmembrane helix</keyword>
<name>A0A2S7K609_9PROT</name>
<feature type="domain" description="TadE-like" evidence="2">
    <location>
        <begin position="21"/>
        <end position="63"/>
    </location>
</feature>
<comment type="caution">
    <text evidence="3">The sequence shown here is derived from an EMBL/GenBank/DDBJ whole genome shotgun (WGS) entry which is preliminary data.</text>
</comment>
<dbReference type="OrthoDB" id="7356451at2"/>
<protein>
    <recommendedName>
        <fullName evidence="2">TadE-like domain-containing protein</fullName>
    </recommendedName>
</protein>
<accession>A0A2S7K609</accession>
<dbReference type="InterPro" id="IPR012495">
    <property type="entry name" value="TadE-like_dom"/>
</dbReference>
<sequence>MTPAAGRRHLRGKSSHADAKGVVAIEYALLFPVLLAFVLGLIDAGRVVWTQATLSHAVDVAARCGAVDAVKCGEDDAVKDYVVARAAGVALDAELIDVEVVECGEKVAVSHPVRLILPWTGKGTVMLKAEACYPL</sequence>
<keyword evidence="4" id="KW-1185">Reference proteome</keyword>
<keyword evidence="1" id="KW-0812">Transmembrane</keyword>